<evidence type="ECO:0000256" key="1">
    <source>
        <dbReference type="ARBA" id="ARBA00004442"/>
    </source>
</evidence>
<gene>
    <name evidence="8" type="ORF">SAMN04488090_2888</name>
</gene>
<dbReference type="EMBL" id="FNGS01000005">
    <property type="protein sequence ID" value="SDM22305.1"/>
    <property type="molecule type" value="Genomic_DNA"/>
</dbReference>
<dbReference type="InterPro" id="IPR012910">
    <property type="entry name" value="Plug_dom"/>
</dbReference>
<dbReference type="Gene3D" id="2.40.170.20">
    <property type="entry name" value="TonB-dependent receptor, beta-barrel domain"/>
    <property type="match status" value="1"/>
</dbReference>
<sequence length="795" mass="89365">MKILLFLCCLLPGYVFSQSISGTVRDVRQEPLPGASVRLLSARDSAQVNGVVTSSRGTFVFERVPDGIFVLKITSLGMKPYVSTPLTVDAAHPRIALPAIILLSAGDKQLREVTVTAKRPLIETELDKTIVNVDAMIGSSSQNSLEILEKTPGVSVEPNGEIRLNGMSSVLVLIDGKPTYLSGRELADYLKSLPGGALDRLELITNPSAKYDANGNAVINIRLRRNRQAGIYGSFSTNYNQGIVGRGSQSATLNYNRRKLSLSGIFSYSKDDYWSLDRSNRTYLASGSDVTVRNENRSRTHSLTARLGLDYAFSERTNAGISVETGSRPRNDRQDYRSVTRTRKADSTGFGRVTSDGDRDNVSVYANFQHRFRQSGHELSAEANYLSFRNESNQWTDRYTETDTLIRQPALHYLLPTRTTLYIAKADYQLPLSKTAAFEAGAKWNSASNDNDFRSFVGSEEDYTRSNHFLYDEQISAVYTNARKSWKRLKAQVGLRLEHTNLTGRQLGNREVQGSRFHREYSSLFPSGTFSYSLDSAGRHTLSLSASRRINRPGYNQLNPFLFYVDNYSYSTGNPTLLPAFQNQFELSYRHGQRWGLQFRYGRFRDIIFSTTEVVGETFISRPANVAAGQIMILSGNTSLNPVKGWDCNINIAAAHMALIRSEIYGQQLTPSTFTARFSVYNRFQFSKLWSGELTGQFNGRDINGQIIRRSRYGVNAGIMRKLWNDKGSIRLSVDDIFYTMKARSYAVALAGTEASFDSEYDTRRVALAFTYRFGKEIRKRGKTENSDEERQRVN</sequence>
<feature type="domain" description="TonB-dependent receptor plug" evidence="6">
    <location>
        <begin position="124"/>
        <end position="215"/>
    </location>
</feature>
<feature type="chain" id="PRO_5011644194" evidence="5">
    <location>
        <begin position="18"/>
        <end position="795"/>
    </location>
</feature>
<comment type="subcellular location">
    <subcellularLocation>
        <location evidence="1">Cell outer membrane</location>
    </subcellularLocation>
</comment>
<protein>
    <submittedName>
        <fullName evidence="8">Outer membrane receptor proteins, mostly Fe transport</fullName>
    </submittedName>
</protein>
<feature type="domain" description="Outer membrane protein beta-barrel" evidence="7">
    <location>
        <begin position="370"/>
        <end position="772"/>
    </location>
</feature>
<keyword evidence="9" id="KW-1185">Reference proteome</keyword>
<proteinExistence type="predicted"/>
<dbReference type="InterPro" id="IPR036942">
    <property type="entry name" value="Beta-barrel_TonB_sf"/>
</dbReference>
<keyword evidence="3" id="KW-0998">Cell outer membrane</keyword>
<reference evidence="8 9" key="1">
    <citation type="submission" date="2016-10" db="EMBL/GenBank/DDBJ databases">
        <authorList>
            <person name="de Groot N.N."/>
        </authorList>
    </citation>
    <scope>NUCLEOTIDE SEQUENCE [LARGE SCALE GENOMIC DNA]</scope>
    <source>
        <strain evidence="8 9">DSM 21668</strain>
    </source>
</reference>
<name>A0A1G9RIN2_9BACT</name>
<dbReference type="InterPro" id="IPR041700">
    <property type="entry name" value="OMP_b-brl_3"/>
</dbReference>
<evidence type="ECO:0000256" key="4">
    <source>
        <dbReference type="SAM" id="MobiDB-lite"/>
    </source>
</evidence>
<dbReference type="Pfam" id="PF14905">
    <property type="entry name" value="OMP_b-brl_3"/>
    <property type="match status" value="1"/>
</dbReference>
<dbReference type="RefSeq" id="WP_176785556.1">
    <property type="nucleotide sequence ID" value="NZ_FNGS01000005.1"/>
</dbReference>
<accession>A0A1G9RIN2</accession>
<dbReference type="SUPFAM" id="SSF49464">
    <property type="entry name" value="Carboxypeptidase regulatory domain-like"/>
    <property type="match status" value="1"/>
</dbReference>
<feature type="compositionally biased region" description="Basic and acidic residues" evidence="4">
    <location>
        <begin position="327"/>
        <end position="346"/>
    </location>
</feature>
<dbReference type="Pfam" id="PF13620">
    <property type="entry name" value="CarboxypepD_reg"/>
    <property type="match status" value="1"/>
</dbReference>
<feature type="signal peptide" evidence="5">
    <location>
        <begin position="1"/>
        <end position="17"/>
    </location>
</feature>
<keyword evidence="2" id="KW-0472">Membrane</keyword>
<dbReference type="Gene3D" id="2.60.40.1120">
    <property type="entry name" value="Carboxypeptidase-like, regulatory domain"/>
    <property type="match status" value="1"/>
</dbReference>
<dbReference type="GO" id="GO:0009279">
    <property type="term" value="C:cell outer membrane"/>
    <property type="evidence" value="ECO:0007669"/>
    <property type="project" value="UniProtKB-SubCell"/>
</dbReference>
<keyword evidence="8" id="KW-0675">Receptor</keyword>
<evidence type="ECO:0000313" key="9">
    <source>
        <dbReference type="Proteomes" id="UP000198901"/>
    </source>
</evidence>
<keyword evidence="5" id="KW-0732">Signal</keyword>
<evidence type="ECO:0000256" key="5">
    <source>
        <dbReference type="SAM" id="SignalP"/>
    </source>
</evidence>
<feature type="region of interest" description="Disordered" evidence="4">
    <location>
        <begin position="322"/>
        <end position="353"/>
    </location>
</feature>
<organism evidence="8 9">
    <name type="scientific">Siphonobacter aquaeclarae</name>
    <dbReference type="NCBI Taxonomy" id="563176"/>
    <lineage>
        <taxon>Bacteria</taxon>
        <taxon>Pseudomonadati</taxon>
        <taxon>Bacteroidota</taxon>
        <taxon>Cytophagia</taxon>
        <taxon>Cytophagales</taxon>
        <taxon>Cytophagaceae</taxon>
        <taxon>Siphonobacter</taxon>
    </lineage>
</organism>
<evidence type="ECO:0000259" key="7">
    <source>
        <dbReference type="Pfam" id="PF14905"/>
    </source>
</evidence>
<dbReference type="Pfam" id="PF07715">
    <property type="entry name" value="Plug"/>
    <property type="match status" value="1"/>
</dbReference>
<dbReference type="Proteomes" id="UP000198901">
    <property type="component" value="Unassembled WGS sequence"/>
</dbReference>
<dbReference type="STRING" id="563176.SAMN04488090_2888"/>
<evidence type="ECO:0000259" key="6">
    <source>
        <dbReference type="Pfam" id="PF07715"/>
    </source>
</evidence>
<evidence type="ECO:0000256" key="2">
    <source>
        <dbReference type="ARBA" id="ARBA00023136"/>
    </source>
</evidence>
<evidence type="ECO:0000313" key="8">
    <source>
        <dbReference type="EMBL" id="SDM22305.1"/>
    </source>
</evidence>
<dbReference type="SUPFAM" id="SSF56935">
    <property type="entry name" value="Porins"/>
    <property type="match status" value="1"/>
</dbReference>
<evidence type="ECO:0000256" key="3">
    <source>
        <dbReference type="ARBA" id="ARBA00023237"/>
    </source>
</evidence>
<dbReference type="AlphaFoldDB" id="A0A1G9RIN2"/>
<dbReference type="InterPro" id="IPR008969">
    <property type="entry name" value="CarboxyPept-like_regulatory"/>
</dbReference>